<dbReference type="InterPro" id="IPR045378">
    <property type="entry name" value="LNT_N"/>
</dbReference>
<dbReference type="NCBIfam" id="TIGR00546">
    <property type="entry name" value="lnt"/>
    <property type="match status" value="1"/>
</dbReference>
<evidence type="ECO:0000256" key="3">
    <source>
        <dbReference type="ARBA" id="ARBA00022475"/>
    </source>
</evidence>
<comment type="function">
    <text evidence="9">Catalyzes the phospholipid dependent N-acylation of the N-terminal cysteine of apolipoprotein, the last step in lipoprotein maturation.</text>
</comment>
<comment type="catalytic activity">
    <reaction evidence="9">
        <text>N-terminal S-1,2-diacyl-sn-glyceryl-L-cysteinyl-[lipoprotein] + a glycerophospholipid = N-acyl-S-1,2-diacyl-sn-glyceryl-L-cysteinyl-[lipoprotein] + a 2-acyl-sn-glycero-3-phospholipid + H(+)</text>
        <dbReference type="Rhea" id="RHEA:48228"/>
        <dbReference type="Rhea" id="RHEA-COMP:14681"/>
        <dbReference type="Rhea" id="RHEA-COMP:14684"/>
        <dbReference type="ChEBI" id="CHEBI:15378"/>
        <dbReference type="ChEBI" id="CHEBI:136912"/>
        <dbReference type="ChEBI" id="CHEBI:140656"/>
        <dbReference type="ChEBI" id="CHEBI:140657"/>
        <dbReference type="ChEBI" id="CHEBI:140660"/>
        <dbReference type="EC" id="2.3.1.269"/>
    </reaction>
</comment>
<dbReference type="EMBL" id="JAVAIL010000006">
    <property type="protein sequence ID" value="MDP4540807.1"/>
    <property type="molecule type" value="Genomic_DNA"/>
</dbReference>
<protein>
    <recommendedName>
        <fullName evidence="9">Apolipoprotein N-acyltransferase</fullName>
        <shortName evidence="9">ALP N-acyltransferase</shortName>
        <ecNumber evidence="9">2.3.1.269</ecNumber>
    </recommendedName>
</protein>
<evidence type="ECO:0000256" key="2">
    <source>
        <dbReference type="ARBA" id="ARBA00010065"/>
    </source>
</evidence>
<evidence type="ECO:0000256" key="9">
    <source>
        <dbReference type="HAMAP-Rule" id="MF_01148"/>
    </source>
</evidence>
<dbReference type="Pfam" id="PF20154">
    <property type="entry name" value="LNT_N"/>
    <property type="match status" value="1"/>
</dbReference>
<dbReference type="HAMAP" id="MF_01148">
    <property type="entry name" value="Lnt"/>
    <property type="match status" value="1"/>
</dbReference>
<evidence type="ECO:0000313" key="11">
    <source>
        <dbReference type="EMBL" id="MDP4540807.1"/>
    </source>
</evidence>
<feature type="domain" description="CN hydrolase" evidence="10">
    <location>
        <begin position="220"/>
        <end position="483"/>
    </location>
</feature>
<comment type="pathway">
    <text evidence="9">Protein modification; lipoprotein biosynthesis (N-acyl transfer).</text>
</comment>
<dbReference type="SUPFAM" id="SSF56317">
    <property type="entry name" value="Carbon-nitrogen hydrolase"/>
    <property type="match status" value="1"/>
</dbReference>
<dbReference type="PANTHER" id="PTHR38686">
    <property type="entry name" value="APOLIPOPROTEIN N-ACYLTRANSFERASE"/>
    <property type="match status" value="1"/>
</dbReference>
<keyword evidence="12" id="KW-1185">Reference proteome</keyword>
<evidence type="ECO:0000256" key="5">
    <source>
        <dbReference type="ARBA" id="ARBA00022692"/>
    </source>
</evidence>
<proteinExistence type="inferred from homology"/>
<feature type="transmembrane region" description="Helical" evidence="9">
    <location>
        <begin position="156"/>
        <end position="182"/>
    </location>
</feature>
<reference evidence="11 12" key="1">
    <citation type="submission" date="2023-08" db="EMBL/GenBank/DDBJ databases">
        <title>genomic of DY56.</title>
        <authorList>
            <person name="Wang Y."/>
        </authorList>
    </citation>
    <scope>NUCLEOTIDE SEQUENCE [LARGE SCALE GENOMIC DNA]</scope>
    <source>
        <strain evidence="11 12">DY56-A-20</strain>
    </source>
</reference>
<keyword evidence="7 9" id="KW-0472">Membrane</keyword>
<comment type="subcellular location">
    <subcellularLocation>
        <location evidence="1 9">Cell membrane</location>
        <topology evidence="1 9">Multi-pass membrane protein</topology>
    </subcellularLocation>
</comment>
<comment type="caution">
    <text evidence="11">The sequence shown here is derived from an EMBL/GenBank/DDBJ whole genome shotgun (WGS) entry which is preliminary data.</text>
</comment>
<gene>
    <name evidence="9 11" type="primary">lnt</name>
    <name evidence="11" type="ORF">Q9K01_14365</name>
</gene>
<dbReference type="CDD" id="cd07571">
    <property type="entry name" value="ALP_N-acyl_transferase"/>
    <property type="match status" value="1"/>
</dbReference>
<dbReference type="InterPro" id="IPR004563">
    <property type="entry name" value="Apolipo_AcylTrfase"/>
</dbReference>
<comment type="similarity">
    <text evidence="2 9">Belongs to the CN hydrolase family. Apolipoprotein N-acyltransferase subfamily.</text>
</comment>
<evidence type="ECO:0000256" key="4">
    <source>
        <dbReference type="ARBA" id="ARBA00022679"/>
    </source>
</evidence>
<keyword evidence="8 9" id="KW-0012">Acyltransferase</keyword>
<dbReference type="PANTHER" id="PTHR38686:SF1">
    <property type="entry name" value="APOLIPOPROTEIN N-ACYLTRANSFERASE"/>
    <property type="match status" value="1"/>
</dbReference>
<dbReference type="RefSeq" id="WP_305930807.1">
    <property type="nucleotide sequence ID" value="NZ_JAVAIL010000006.1"/>
</dbReference>
<keyword evidence="4 9" id="KW-0808">Transferase</keyword>
<feature type="transmembrane region" description="Helical" evidence="9">
    <location>
        <begin position="114"/>
        <end position="136"/>
    </location>
</feature>
<keyword evidence="6 9" id="KW-1133">Transmembrane helix</keyword>
<dbReference type="InterPro" id="IPR003010">
    <property type="entry name" value="C-N_Hydrolase"/>
</dbReference>
<feature type="transmembrane region" description="Helical" evidence="9">
    <location>
        <begin position="81"/>
        <end position="102"/>
    </location>
</feature>
<dbReference type="Gene3D" id="3.60.110.10">
    <property type="entry name" value="Carbon-nitrogen hydrolase"/>
    <property type="match status" value="1"/>
</dbReference>
<dbReference type="InterPro" id="IPR036526">
    <property type="entry name" value="C-N_Hydrolase_sf"/>
</dbReference>
<dbReference type="PROSITE" id="PS50263">
    <property type="entry name" value="CN_HYDROLASE"/>
    <property type="match status" value="1"/>
</dbReference>
<feature type="transmembrane region" description="Helical" evidence="9">
    <location>
        <begin position="493"/>
        <end position="512"/>
    </location>
</feature>
<evidence type="ECO:0000313" key="12">
    <source>
        <dbReference type="Proteomes" id="UP001235664"/>
    </source>
</evidence>
<evidence type="ECO:0000256" key="7">
    <source>
        <dbReference type="ARBA" id="ARBA00023136"/>
    </source>
</evidence>
<feature type="transmembrane region" description="Helical" evidence="9">
    <location>
        <begin position="189"/>
        <end position="206"/>
    </location>
</feature>
<evidence type="ECO:0000256" key="8">
    <source>
        <dbReference type="ARBA" id="ARBA00023315"/>
    </source>
</evidence>
<feature type="transmembrane region" description="Helical" evidence="9">
    <location>
        <begin position="53"/>
        <end position="69"/>
    </location>
</feature>
<evidence type="ECO:0000256" key="6">
    <source>
        <dbReference type="ARBA" id="ARBA00022989"/>
    </source>
</evidence>
<organism evidence="11 12">
    <name type="scientific">Qipengyuania benthica</name>
    <dbReference type="NCBI Taxonomy" id="3067651"/>
    <lineage>
        <taxon>Bacteria</taxon>
        <taxon>Pseudomonadati</taxon>
        <taxon>Pseudomonadota</taxon>
        <taxon>Alphaproteobacteria</taxon>
        <taxon>Sphingomonadales</taxon>
        <taxon>Erythrobacteraceae</taxon>
        <taxon>Qipengyuania</taxon>
    </lineage>
</organism>
<evidence type="ECO:0000256" key="1">
    <source>
        <dbReference type="ARBA" id="ARBA00004651"/>
    </source>
</evidence>
<feature type="transmembrane region" description="Helical" evidence="9">
    <location>
        <begin position="29"/>
        <end position="46"/>
    </location>
</feature>
<dbReference type="EC" id="2.3.1.269" evidence="9"/>
<evidence type="ECO:0000259" key="10">
    <source>
        <dbReference type="PROSITE" id="PS50263"/>
    </source>
</evidence>
<keyword evidence="5 9" id="KW-0812">Transmembrane</keyword>
<keyword evidence="3 9" id="KW-1003">Cell membrane</keyword>
<sequence length="518" mass="56059">MSANPRWTALACGAVAALGYPPLGLWPIGLAGVAGLLWLMLAASGWREAAMRGWLFGVAHFSLTNNWIATAFTHQAEMPAALGWVAVPLLSLYLALYPALAAGAARALVRRPGILPLTLLLAASWIVGEWLRSWVFSGYAWGPLSLMLLGPFERPGLALLLPFTGTYALSALVILLGGLALWLLTTRRYLPLAGTALALAAAMYLPQPAARPGSLALTLVQPDLRQAELNDASKYEEQFQRLARLSRPARNTDARLVLWPESAVPDHLEPGYPQRYYDRMTAGGDPVFARRRIARAIGPDSLLLTGAVDLEIGKEAGYPRAVGAYNSITAIDDEGDIVGSYAKAHLVPGGEYLPMRGLLEPLGLTRLVAGTLDFIPGPGAQTVNLGPWGEAGMQICYEIVFSGETVDPENRPDYIFNPSNDGWFGIWGPPQHLAQARMRALEEGLPVLRSTTTGISAVIDANGVVRSHIGMHRADRIDTQVPEAKPATLFARAGHWLTGFWTLVFFLLWLVAARRRRG</sequence>
<name>A0ABT9HC12_9SPHN</name>
<dbReference type="Pfam" id="PF00795">
    <property type="entry name" value="CN_hydrolase"/>
    <property type="match status" value="1"/>
</dbReference>
<accession>A0ABT9HC12</accession>
<dbReference type="Proteomes" id="UP001235664">
    <property type="component" value="Unassembled WGS sequence"/>
</dbReference>